<sequence>MSQTTGTDTEKYDRQLRLWGEEGQARLEKSSICLLNGTATGAETLKNLVLPGIGAFTIVDNQKVAESDLGNNFFVERQSLGQNRSKVVCELLRELNDRVKGSSVEEDPIHLINTNISFFKDFNLVIANRIPEEPLLTLSQYLYENNIALVVVNSYGFIGYLRLSVPEHQVIESKPDTPMDDLRISEPFKELEDYANSINLESLNSQQHSHIAYVLLLIKFFNAWKSTHGGKLPETRPEKEEFKKFFISKSRNYKDELNFNEGVTNLLKAFQPSRVPSDVDQILKDPKTSELTENSDDFWVLAAALKSFVEEHKKLPLHGNVPDMTADTLGFIKLQNIYQDKANEDLSDLTGRVESILSKIGKDTIPQEYIKKFCKNARFLHLARYRSLNEERTQPRTQVITGELEQPDNLMVFYIVLRAVDKFFTLYNRYPGFNDEDIDSDQSLLKNIVNQLLSELQIPTDLVKDDYVNEFTRYGASELHNIASLMGGITSQEIIKLITHQYIPLNNTYIFNGINSTGANWKL</sequence>
<dbReference type="EMBL" id="LODT01000037">
    <property type="protein sequence ID" value="KYQ90227.1"/>
    <property type="molecule type" value="Genomic_DNA"/>
</dbReference>
<dbReference type="Gene3D" id="3.40.50.720">
    <property type="entry name" value="NAD(P)-binding Rossmann-like Domain"/>
    <property type="match status" value="2"/>
</dbReference>
<dbReference type="AlphaFoldDB" id="A0A151Z8F9"/>
<accession>A0A151Z8F9</accession>
<protein>
    <recommendedName>
        <fullName evidence="3 5">NEDD8-activating enzyme E1 regulatory subunit</fullName>
    </recommendedName>
</protein>
<dbReference type="OrthoDB" id="1708823at2759"/>
<proteinExistence type="inferred from homology"/>
<dbReference type="Pfam" id="PF00899">
    <property type="entry name" value="ThiF"/>
    <property type="match status" value="1"/>
</dbReference>
<evidence type="ECO:0000313" key="7">
    <source>
        <dbReference type="EMBL" id="KYQ90227.1"/>
    </source>
</evidence>
<comment type="caution">
    <text evidence="7">The sequence shown here is derived from an EMBL/GenBank/DDBJ whole genome shotgun (WGS) entry which is preliminary data.</text>
</comment>
<reference evidence="7 8" key="1">
    <citation type="submission" date="2015-12" db="EMBL/GenBank/DDBJ databases">
        <title>Dictyostelia acquired genes for synthesis and detection of signals that induce cell-type specialization by lateral gene transfer from prokaryotes.</title>
        <authorList>
            <person name="Gloeckner G."/>
            <person name="Schaap P."/>
        </authorList>
    </citation>
    <scope>NUCLEOTIDE SEQUENCE [LARGE SCALE GENOMIC DNA]</scope>
    <source>
        <strain evidence="7 8">TK</strain>
    </source>
</reference>
<dbReference type="InterPro" id="IPR035985">
    <property type="entry name" value="Ubiquitin-activating_enz"/>
</dbReference>
<gene>
    <name evidence="7" type="ORF">DLAC_08828</name>
</gene>
<evidence type="ECO:0000256" key="4">
    <source>
        <dbReference type="ARBA" id="ARBA00022786"/>
    </source>
</evidence>
<dbReference type="InterPro" id="IPR030667">
    <property type="entry name" value="APP-BP1"/>
</dbReference>
<organism evidence="7 8">
    <name type="scientific">Tieghemostelium lacteum</name>
    <name type="common">Slime mold</name>
    <name type="synonym">Dictyostelium lacteum</name>
    <dbReference type="NCBI Taxonomy" id="361077"/>
    <lineage>
        <taxon>Eukaryota</taxon>
        <taxon>Amoebozoa</taxon>
        <taxon>Evosea</taxon>
        <taxon>Eumycetozoa</taxon>
        <taxon>Dictyostelia</taxon>
        <taxon>Dictyosteliales</taxon>
        <taxon>Raperosteliaceae</taxon>
        <taxon>Tieghemostelium</taxon>
    </lineage>
</organism>
<evidence type="ECO:0000256" key="1">
    <source>
        <dbReference type="ARBA" id="ARBA00005032"/>
    </source>
</evidence>
<dbReference type="InParanoid" id="A0A151Z8F9"/>
<dbReference type="STRING" id="361077.A0A151Z8F9"/>
<dbReference type="SUPFAM" id="SSF69572">
    <property type="entry name" value="Activating enzymes of the ubiquitin-like proteins"/>
    <property type="match status" value="1"/>
</dbReference>
<dbReference type="UniPathway" id="UPA00885"/>
<dbReference type="Proteomes" id="UP000076078">
    <property type="component" value="Unassembled WGS sequence"/>
</dbReference>
<evidence type="ECO:0000256" key="2">
    <source>
        <dbReference type="ARBA" id="ARBA00006868"/>
    </source>
</evidence>
<name>A0A151Z8F9_TIELA</name>
<dbReference type="InterPro" id="IPR000594">
    <property type="entry name" value="ThiF_NAD_FAD-bd"/>
</dbReference>
<feature type="domain" description="THIF-type NAD/FAD binding fold" evidence="6">
    <location>
        <begin position="12"/>
        <end position="516"/>
    </location>
</feature>
<dbReference type="FunCoup" id="A0A151Z8F9">
    <property type="interactions" value="1033"/>
</dbReference>
<dbReference type="GO" id="GO:0005737">
    <property type="term" value="C:cytoplasm"/>
    <property type="evidence" value="ECO:0007669"/>
    <property type="project" value="TreeGrafter"/>
</dbReference>
<dbReference type="FunFam" id="3.40.50.720:FF:000475">
    <property type="entry name" value="NEDD8-activating enzyme E1 regulatory subunit"/>
    <property type="match status" value="1"/>
</dbReference>
<dbReference type="GO" id="GO:0045116">
    <property type="term" value="P:protein neddylation"/>
    <property type="evidence" value="ECO:0007669"/>
    <property type="project" value="UniProtKB-UniRule"/>
</dbReference>
<comment type="similarity">
    <text evidence="2 5">Belongs to the ubiquitin-activating E1 family. ULA1 subfamily.</text>
</comment>
<dbReference type="PIRSF" id="PIRSF039099">
    <property type="entry name" value="APP-BP1"/>
    <property type="match status" value="1"/>
</dbReference>
<dbReference type="InterPro" id="IPR045886">
    <property type="entry name" value="ThiF/MoeB/HesA"/>
</dbReference>
<keyword evidence="4 5" id="KW-0833">Ubl conjugation pathway</keyword>
<comment type="pathway">
    <text evidence="1 5">Protein modification; protein neddylation.</text>
</comment>
<evidence type="ECO:0000256" key="3">
    <source>
        <dbReference type="ARBA" id="ARBA00015407"/>
    </source>
</evidence>
<dbReference type="PANTHER" id="PTHR10953:SF29">
    <property type="entry name" value="NEDD8-ACTIVATING ENZYME E1 REGULATORY SUBUNIT"/>
    <property type="match status" value="1"/>
</dbReference>
<evidence type="ECO:0000259" key="6">
    <source>
        <dbReference type="Pfam" id="PF00899"/>
    </source>
</evidence>
<keyword evidence="8" id="KW-1185">Reference proteome</keyword>
<dbReference type="GO" id="GO:0019781">
    <property type="term" value="F:NEDD8 activating enzyme activity"/>
    <property type="evidence" value="ECO:0007669"/>
    <property type="project" value="UniProtKB-UniRule"/>
</dbReference>
<dbReference type="CDD" id="cd01493">
    <property type="entry name" value="APPBP1_RUB"/>
    <property type="match status" value="1"/>
</dbReference>
<dbReference type="OMA" id="KLITHQY"/>
<evidence type="ECO:0000313" key="8">
    <source>
        <dbReference type="Proteomes" id="UP000076078"/>
    </source>
</evidence>
<evidence type="ECO:0000256" key="5">
    <source>
        <dbReference type="PIRNR" id="PIRNR039099"/>
    </source>
</evidence>
<dbReference type="PANTHER" id="PTHR10953">
    <property type="entry name" value="UBIQUITIN-ACTIVATING ENZYME E1"/>
    <property type="match status" value="1"/>
</dbReference>